<dbReference type="InterPro" id="IPR013078">
    <property type="entry name" value="His_Pase_superF_clade-1"/>
</dbReference>
<feature type="binding site" evidence="2">
    <location>
        <position position="62"/>
    </location>
    <ligand>
        <name>substrate</name>
    </ligand>
</feature>
<dbReference type="Pfam" id="PF00300">
    <property type="entry name" value="His_Phos_1"/>
    <property type="match status" value="1"/>
</dbReference>
<keyword evidence="4" id="KW-1185">Reference proteome</keyword>
<gene>
    <name evidence="3" type="ORF">E0H75_42685</name>
</gene>
<sequence length="210" mass="23275">MLNLYVVTHPEATHHLEDRVGGWYDSELTPAGLVHAGLIADALTQRVNDGGAVSVFTSDLTRTTQTAAAIGQRLGREPVSMSELREKSYGEGEGQPDAWFRQRFVPPPATGERMDHDEGLAGAETKLEWVRRVYRGMDQIMSRPALTTIVVTHGGSASAVIAHWLRIPSDALAYASFRVETGSITHLREDDYFHNRTLVELNDTTHLRRA</sequence>
<dbReference type="PANTHER" id="PTHR48100">
    <property type="entry name" value="BROAD-SPECIFICITY PHOSPHATASE YOR283W-RELATED"/>
    <property type="match status" value="1"/>
</dbReference>
<feature type="binding site" evidence="2">
    <location>
        <begin position="86"/>
        <end position="89"/>
    </location>
    <ligand>
        <name>substrate</name>
    </ligand>
</feature>
<evidence type="ECO:0000313" key="3">
    <source>
        <dbReference type="EMBL" id="TCC32651.1"/>
    </source>
</evidence>
<evidence type="ECO:0000256" key="1">
    <source>
        <dbReference type="PIRSR" id="PIRSR613078-1"/>
    </source>
</evidence>
<feature type="active site" description="Tele-phosphohistidine intermediate" evidence="1">
    <location>
        <position position="9"/>
    </location>
</feature>
<dbReference type="InterPro" id="IPR029033">
    <property type="entry name" value="His_PPase_superfam"/>
</dbReference>
<organism evidence="3 4">
    <name type="scientific">Kribbella capetownensis</name>
    <dbReference type="NCBI Taxonomy" id="1572659"/>
    <lineage>
        <taxon>Bacteria</taxon>
        <taxon>Bacillati</taxon>
        <taxon>Actinomycetota</taxon>
        <taxon>Actinomycetes</taxon>
        <taxon>Propionibacteriales</taxon>
        <taxon>Kribbellaceae</taxon>
        <taxon>Kribbella</taxon>
    </lineage>
</organism>
<name>A0A4R0IH19_9ACTN</name>
<dbReference type="SMART" id="SM00855">
    <property type="entry name" value="PGAM"/>
    <property type="match status" value="1"/>
</dbReference>
<dbReference type="RefSeq" id="WP_131519457.1">
    <property type="nucleotide sequence ID" value="NZ_SJKD01000021.1"/>
</dbReference>
<dbReference type="CDD" id="cd07067">
    <property type="entry name" value="HP_PGM_like"/>
    <property type="match status" value="1"/>
</dbReference>
<dbReference type="GO" id="GO:0016791">
    <property type="term" value="F:phosphatase activity"/>
    <property type="evidence" value="ECO:0007669"/>
    <property type="project" value="TreeGrafter"/>
</dbReference>
<reference evidence="3 4" key="1">
    <citation type="submission" date="2019-02" db="EMBL/GenBank/DDBJ databases">
        <title>Kribbella capetownensis sp. nov. and Kribbella speibonae sp. nov., isolated from soil.</title>
        <authorList>
            <person name="Curtis S.M."/>
            <person name="Norton I."/>
            <person name="Everest G.J."/>
            <person name="Meyers P.R."/>
        </authorList>
    </citation>
    <scope>NUCLEOTIDE SEQUENCE [LARGE SCALE GENOMIC DNA]</scope>
    <source>
        <strain evidence="3 4">YM53</strain>
    </source>
</reference>
<dbReference type="Gene3D" id="3.40.50.1240">
    <property type="entry name" value="Phosphoglycerate mutase-like"/>
    <property type="match status" value="1"/>
</dbReference>
<evidence type="ECO:0000256" key="2">
    <source>
        <dbReference type="PIRSR" id="PIRSR613078-2"/>
    </source>
</evidence>
<dbReference type="OrthoDB" id="9781415at2"/>
<dbReference type="PANTHER" id="PTHR48100:SF1">
    <property type="entry name" value="HISTIDINE PHOSPHATASE FAMILY PROTEIN-RELATED"/>
    <property type="match status" value="1"/>
</dbReference>
<dbReference type="Proteomes" id="UP000293342">
    <property type="component" value="Unassembled WGS sequence"/>
</dbReference>
<evidence type="ECO:0000313" key="4">
    <source>
        <dbReference type="Proteomes" id="UP000293342"/>
    </source>
</evidence>
<comment type="caution">
    <text evidence="3">The sequence shown here is derived from an EMBL/GenBank/DDBJ whole genome shotgun (WGS) entry which is preliminary data.</text>
</comment>
<feature type="active site" description="Proton donor/acceptor" evidence="1">
    <location>
        <position position="86"/>
    </location>
</feature>
<dbReference type="EMBL" id="SJKD01000021">
    <property type="protein sequence ID" value="TCC32651.1"/>
    <property type="molecule type" value="Genomic_DNA"/>
</dbReference>
<dbReference type="SUPFAM" id="SSF53254">
    <property type="entry name" value="Phosphoglycerate mutase-like"/>
    <property type="match status" value="1"/>
</dbReference>
<proteinExistence type="predicted"/>
<dbReference type="GO" id="GO:0005737">
    <property type="term" value="C:cytoplasm"/>
    <property type="evidence" value="ECO:0007669"/>
    <property type="project" value="TreeGrafter"/>
</dbReference>
<dbReference type="InterPro" id="IPR050275">
    <property type="entry name" value="PGM_Phosphatase"/>
</dbReference>
<accession>A0A4R0IH19</accession>
<protein>
    <submittedName>
        <fullName evidence="3">Histidine phosphatase family protein</fullName>
    </submittedName>
</protein>
<dbReference type="AlphaFoldDB" id="A0A4R0IH19"/>